<dbReference type="PANTHER" id="PTHR11267">
    <property type="entry name" value="T-BOX PROTEIN-RELATED"/>
    <property type="match status" value="1"/>
</dbReference>
<comment type="subcellular location">
    <subcellularLocation>
        <location evidence="1 6">Nucleus</location>
    </subcellularLocation>
</comment>
<comment type="caution">
    <text evidence="6">Lacks conserved residue(s) required for the propagation of feature annotation.</text>
</comment>
<dbReference type="AlphaFoldDB" id="A0A8J6HU13"/>
<organism evidence="9 10">
    <name type="scientific">Tenebrio molitor</name>
    <name type="common">Yellow mealworm beetle</name>
    <dbReference type="NCBI Taxonomy" id="7067"/>
    <lineage>
        <taxon>Eukaryota</taxon>
        <taxon>Metazoa</taxon>
        <taxon>Ecdysozoa</taxon>
        <taxon>Arthropoda</taxon>
        <taxon>Hexapoda</taxon>
        <taxon>Insecta</taxon>
        <taxon>Pterygota</taxon>
        <taxon>Neoptera</taxon>
        <taxon>Endopterygota</taxon>
        <taxon>Coleoptera</taxon>
        <taxon>Polyphaga</taxon>
        <taxon>Cucujiformia</taxon>
        <taxon>Tenebrionidae</taxon>
        <taxon>Tenebrio</taxon>
    </lineage>
</organism>
<keyword evidence="4" id="KW-0804">Transcription</keyword>
<dbReference type="GO" id="GO:0005634">
    <property type="term" value="C:nucleus"/>
    <property type="evidence" value="ECO:0007669"/>
    <property type="project" value="UniProtKB-SubCell"/>
</dbReference>
<dbReference type="EMBL" id="JABDTM020014153">
    <property type="protein sequence ID" value="KAH0819603.1"/>
    <property type="molecule type" value="Genomic_DNA"/>
</dbReference>
<feature type="domain" description="T-box" evidence="8">
    <location>
        <begin position="110"/>
        <end position="250"/>
    </location>
</feature>
<dbReference type="PRINTS" id="PR00937">
    <property type="entry name" value="TBOX"/>
</dbReference>
<reference evidence="9" key="1">
    <citation type="journal article" date="2020" name="J Insects Food Feed">
        <title>The yellow mealworm (Tenebrio molitor) genome: a resource for the emerging insects as food and feed industry.</title>
        <authorList>
            <person name="Eriksson T."/>
            <person name="Andere A."/>
            <person name="Kelstrup H."/>
            <person name="Emery V."/>
            <person name="Picard C."/>
        </authorList>
    </citation>
    <scope>NUCLEOTIDE SEQUENCE</scope>
    <source>
        <strain evidence="9">Stoneville</strain>
        <tissue evidence="9">Whole head</tissue>
    </source>
</reference>
<comment type="caution">
    <text evidence="9">The sequence shown here is derived from an EMBL/GenBank/DDBJ whole genome shotgun (WGS) entry which is preliminary data.</text>
</comment>
<keyword evidence="10" id="KW-1185">Reference proteome</keyword>
<evidence type="ECO:0000259" key="8">
    <source>
        <dbReference type="PROSITE" id="PS50252"/>
    </source>
</evidence>
<reference evidence="9" key="2">
    <citation type="submission" date="2021-08" db="EMBL/GenBank/DDBJ databases">
        <authorList>
            <person name="Eriksson T."/>
        </authorList>
    </citation>
    <scope>NUCLEOTIDE SEQUENCE</scope>
    <source>
        <strain evidence="9">Stoneville</strain>
        <tissue evidence="9">Whole head</tissue>
    </source>
</reference>
<dbReference type="PANTHER" id="PTHR11267:SF195">
    <property type="entry name" value="OPTOMOTOR-BLIND-RELATED-GENE-1, ISOFORM A"/>
    <property type="match status" value="1"/>
</dbReference>
<dbReference type="GO" id="GO:0045893">
    <property type="term" value="P:positive regulation of DNA-templated transcription"/>
    <property type="evidence" value="ECO:0007669"/>
    <property type="project" value="InterPro"/>
</dbReference>
<dbReference type="GO" id="GO:0000785">
    <property type="term" value="C:chromatin"/>
    <property type="evidence" value="ECO:0007669"/>
    <property type="project" value="TreeGrafter"/>
</dbReference>
<dbReference type="PROSITE" id="PS01264">
    <property type="entry name" value="TBOX_2"/>
    <property type="match status" value="1"/>
</dbReference>
<evidence type="ECO:0000256" key="4">
    <source>
        <dbReference type="ARBA" id="ARBA00023163"/>
    </source>
</evidence>
<dbReference type="InterPro" id="IPR001699">
    <property type="entry name" value="TF_T-box"/>
</dbReference>
<dbReference type="PROSITE" id="PS50252">
    <property type="entry name" value="TBOX_3"/>
    <property type="match status" value="1"/>
</dbReference>
<dbReference type="InterPro" id="IPR036960">
    <property type="entry name" value="T-box_sf"/>
</dbReference>
<feature type="region of interest" description="Disordered" evidence="7">
    <location>
        <begin position="58"/>
        <end position="98"/>
    </location>
</feature>
<proteinExistence type="predicted"/>
<dbReference type="InterPro" id="IPR046360">
    <property type="entry name" value="T-box_DNA-bd"/>
</dbReference>
<dbReference type="GO" id="GO:0000981">
    <property type="term" value="F:DNA-binding transcription factor activity, RNA polymerase II-specific"/>
    <property type="evidence" value="ECO:0007669"/>
    <property type="project" value="TreeGrafter"/>
</dbReference>
<dbReference type="PROSITE" id="PS01283">
    <property type="entry name" value="TBOX_1"/>
    <property type="match status" value="1"/>
</dbReference>
<gene>
    <name evidence="9" type="ORF">GEV33_003188</name>
</gene>
<accession>A0A8J6HU13</accession>
<dbReference type="InterPro" id="IPR018186">
    <property type="entry name" value="TF_T-box_CS"/>
</dbReference>
<keyword evidence="2" id="KW-0805">Transcription regulation</keyword>
<evidence type="ECO:0000256" key="3">
    <source>
        <dbReference type="ARBA" id="ARBA00023125"/>
    </source>
</evidence>
<keyword evidence="3 6" id="KW-0238">DNA-binding</keyword>
<evidence type="ECO:0000313" key="9">
    <source>
        <dbReference type="EMBL" id="KAH0819603.1"/>
    </source>
</evidence>
<evidence type="ECO:0000256" key="5">
    <source>
        <dbReference type="ARBA" id="ARBA00023242"/>
    </source>
</evidence>
<dbReference type="Gene3D" id="2.60.40.820">
    <property type="entry name" value="Transcription factor, T-box"/>
    <property type="match status" value="1"/>
</dbReference>
<dbReference type="Pfam" id="PF00907">
    <property type="entry name" value="T-box"/>
    <property type="match status" value="1"/>
</dbReference>
<dbReference type="SUPFAM" id="SSF49417">
    <property type="entry name" value="p53-like transcription factors"/>
    <property type="match status" value="1"/>
</dbReference>
<evidence type="ECO:0000256" key="7">
    <source>
        <dbReference type="SAM" id="MobiDB-lite"/>
    </source>
</evidence>
<keyword evidence="5 6" id="KW-0539">Nucleus</keyword>
<protein>
    <recommendedName>
        <fullName evidence="8">T-box domain-containing protein</fullName>
    </recommendedName>
</protein>
<evidence type="ECO:0000256" key="6">
    <source>
        <dbReference type="PROSITE-ProRule" id="PRU00201"/>
    </source>
</evidence>
<evidence type="ECO:0000313" key="10">
    <source>
        <dbReference type="Proteomes" id="UP000719412"/>
    </source>
</evidence>
<dbReference type="GO" id="GO:0001708">
    <property type="term" value="P:cell fate specification"/>
    <property type="evidence" value="ECO:0007669"/>
    <property type="project" value="TreeGrafter"/>
</dbReference>
<dbReference type="GO" id="GO:0000978">
    <property type="term" value="F:RNA polymerase II cis-regulatory region sequence-specific DNA binding"/>
    <property type="evidence" value="ECO:0007669"/>
    <property type="project" value="InterPro"/>
</dbReference>
<dbReference type="Proteomes" id="UP000719412">
    <property type="component" value="Unassembled WGS sequence"/>
</dbReference>
<evidence type="ECO:0000256" key="1">
    <source>
        <dbReference type="ARBA" id="ARBA00004123"/>
    </source>
</evidence>
<dbReference type="SMART" id="SM00425">
    <property type="entry name" value="TBOX"/>
    <property type="match status" value="1"/>
</dbReference>
<evidence type="ECO:0000256" key="2">
    <source>
        <dbReference type="ARBA" id="ARBA00023015"/>
    </source>
</evidence>
<name>A0A8J6HU13_TENMO</name>
<dbReference type="InterPro" id="IPR008967">
    <property type="entry name" value="p53-like_TF_DNA-bd_sf"/>
</dbReference>
<sequence>MHHHQQNQFLKEPSTSTAMDSYQPQYCYTAPGDGWQYSSTVTPMKQIEACLQSAGKDRKAYSPLDQADSIPVETETERDNNNRTTTHNKNHSNLTASSISPALTNAGAILEMKHLWDEFHSLGTEMIVTKAGRRMFPTFQVKLCGLDLHAEYMLMMDFVPVDDKRYRYAFHSSSWVVAGKADPVSPPRIHVHPDSPATGAQWMKQTVSFDKLKLTNNQLDDNGHVSSAKMAPGGEVPHRVFAVQEQQQHQ</sequence>